<organism evidence="8 9">
    <name type="scientific">Fannyhessea vaginae DSM 15829</name>
    <dbReference type="NCBI Taxonomy" id="525256"/>
    <lineage>
        <taxon>Bacteria</taxon>
        <taxon>Bacillati</taxon>
        <taxon>Actinomycetota</taxon>
        <taxon>Coriobacteriia</taxon>
        <taxon>Coriobacteriales</taxon>
        <taxon>Atopobiaceae</taxon>
        <taxon>Fannyhessea</taxon>
    </lineage>
</organism>
<dbReference type="InterPro" id="IPR036402">
    <property type="entry name" value="EF-Ts_dimer_sf"/>
</dbReference>
<dbReference type="RefSeq" id="WP_006302938.1">
    <property type="nucleotide sequence ID" value="NZ_ACGK02000001.1"/>
</dbReference>
<evidence type="ECO:0000256" key="3">
    <source>
        <dbReference type="ARBA" id="ARBA00022768"/>
    </source>
</evidence>
<protein>
    <recommendedName>
        <fullName evidence="2 6">Elongation factor Ts</fullName>
        <shortName evidence="6">EF-Ts</shortName>
    </recommendedName>
</protein>
<comment type="subcellular location">
    <subcellularLocation>
        <location evidence="6">Cytoplasm</location>
    </subcellularLocation>
</comment>
<evidence type="ECO:0000256" key="2">
    <source>
        <dbReference type="ARBA" id="ARBA00016956"/>
    </source>
</evidence>
<keyword evidence="3 6" id="KW-0251">Elongation factor</keyword>
<dbReference type="Proteomes" id="UP000005947">
    <property type="component" value="Unassembled WGS sequence"/>
</dbReference>
<evidence type="ECO:0000256" key="1">
    <source>
        <dbReference type="ARBA" id="ARBA00005532"/>
    </source>
</evidence>
<evidence type="ECO:0000256" key="5">
    <source>
        <dbReference type="ARBA" id="ARBA00025453"/>
    </source>
</evidence>
<proteinExistence type="inferred from homology"/>
<dbReference type="CDD" id="cd14275">
    <property type="entry name" value="UBA_EF-Ts"/>
    <property type="match status" value="1"/>
</dbReference>
<evidence type="ECO:0000313" key="9">
    <source>
        <dbReference type="Proteomes" id="UP000005947"/>
    </source>
</evidence>
<dbReference type="eggNOG" id="COG0264">
    <property type="taxonomic scope" value="Bacteria"/>
</dbReference>
<reference evidence="8 9" key="1">
    <citation type="submission" date="2011-02" db="EMBL/GenBank/DDBJ databases">
        <authorList>
            <person name="Muzny D."/>
            <person name="Qin X."/>
            <person name="Buhay C."/>
            <person name="Dugan-Rocha S."/>
            <person name="Ding Y."/>
            <person name="Chen G."/>
            <person name="Hawes A."/>
            <person name="Holder M."/>
            <person name="Jhangiani S."/>
            <person name="Johnson A."/>
            <person name="Khan Z."/>
            <person name="Li Z."/>
            <person name="Liu W."/>
            <person name="Liu X."/>
            <person name="Perez L."/>
            <person name="Shen H."/>
            <person name="Wang Q."/>
            <person name="Watt J."/>
            <person name="Xi L."/>
            <person name="Xin Y."/>
            <person name="Zhou J."/>
            <person name="Deng J."/>
            <person name="Jiang H."/>
            <person name="Liu Y."/>
            <person name="Qu J."/>
            <person name="Song X.-Z."/>
            <person name="Zhang L."/>
            <person name="Villasana D."/>
            <person name="Johnson A."/>
            <person name="Liu J."/>
            <person name="Liyanage D."/>
            <person name="Lorensuhewa L."/>
            <person name="Robinson T."/>
            <person name="Song A."/>
            <person name="Song B.-B."/>
            <person name="Dinh H."/>
            <person name="Thornton R."/>
            <person name="Coyle M."/>
            <person name="Francisco L."/>
            <person name="Jackson L."/>
            <person name="Javaid M."/>
            <person name="Korchina V."/>
            <person name="Kovar C."/>
            <person name="Mata R."/>
            <person name="Mathew T."/>
            <person name="Ngo R."/>
            <person name="Nguyen L."/>
            <person name="Nguyen N."/>
            <person name="Okwuonu G."/>
            <person name="Ongeri F."/>
            <person name="Pham C."/>
            <person name="Simmons D."/>
            <person name="Wilczek-Boney K."/>
            <person name="Hale W."/>
            <person name="Jakkamsetti A."/>
            <person name="Pham P."/>
            <person name="Ruth R."/>
            <person name="San Lucas F."/>
            <person name="Warren J."/>
            <person name="Zhang J."/>
            <person name="Zhao Z."/>
            <person name="Zhou C."/>
            <person name="Zhu D."/>
            <person name="Lee S."/>
            <person name="Bess C."/>
            <person name="Blankenburg K."/>
            <person name="Forbes L."/>
            <person name="Fu Q."/>
            <person name="Gubbala S."/>
            <person name="Hirani K."/>
            <person name="Jayaseelan J.C."/>
            <person name="Lara F."/>
            <person name="Munidasa M."/>
            <person name="Palculict T."/>
            <person name="Patil S."/>
            <person name="Pu L.-L."/>
            <person name="Saada N."/>
            <person name="Tang L."/>
            <person name="Weissenberger G."/>
            <person name="Zhu Y."/>
            <person name="Hemphill L."/>
            <person name="Shang Y."/>
            <person name="Youmans B."/>
            <person name="Ayvaz T."/>
            <person name="Ross M."/>
            <person name="Santibanez J."/>
            <person name="Aqrawi P."/>
            <person name="Gross S."/>
            <person name="Joshi V."/>
            <person name="Fowler G."/>
            <person name="Nazareth L."/>
            <person name="Reid J."/>
            <person name="Worley K."/>
            <person name="Petrosino J."/>
            <person name="Highlander S."/>
            <person name="Gibbs R."/>
        </authorList>
    </citation>
    <scope>NUCLEOTIDE SEQUENCE [LARGE SCALE GENOMIC DNA]</scope>
    <source>
        <strain evidence="8 9">DSM 15829</strain>
    </source>
</reference>
<gene>
    <name evidence="6 8" type="primary">tsf</name>
    <name evidence="8" type="ORF">HMPREF0091_10756</name>
</gene>
<dbReference type="SUPFAM" id="SSF54713">
    <property type="entry name" value="Elongation factor Ts (EF-Ts), dimerisation domain"/>
    <property type="match status" value="2"/>
</dbReference>
<dbReference type="HAMAP" id="MF_00050">
    <property type="entry name" value="EF_Ts"/>
    <property type="match status" value="1"/>
</dbReference>
<dbReference type="InterPro" id="IPR009060">
    <property type="entry name" value="UBA-like_sf"/>
</dbReference>
<dbReference type="GeneID" id="93210360"/>
<dbReference type="Pfam" id="PF00889">
    <property type="entry name" value="EF_TS"/>
    <property type="match status" value="1"/>
</dbReference>
<dbReference type="GO" id="GO:0005737">
    <property type="term" value="C:cytoplasm"/>
    <property type="evidence" value="ECO:0007669"/>
    <property type="project" value="UniProtKB-SubCell"/>
</dbReference>
<dbReference type="FunFam" id="1.10.8.10:FF:000001">
    <property type="entry name" value="Elongation factor Ts"/>
    <property type="match status" value="1"/>
</dbReference>
<evidence type="ECO:0000256" key="6">
    <source>
        <dbReference type="HAMAP-Rule" id="MF_00050"/>
    </source>
</evidence>
<dbReference type="InterPro" id="IPR001816">
    <property type="entry name" value="Transl_elong_EFTs/EF1B"/>
</dbReference>
<dbReference type="GO" id="GO:0003746">
    <property type="term" value="F:translation elongation factor activity"/>
    <property type="evidence" value="ECO:0007669"/>
    <property type="project" value="UniProtKB-UniRule"/>
</dbReference>
<evidence type="ECO:0000256" key="4">
    <source>
        <dbReference type="ARBA" id="ARBA00022917"/>
    </source>
</evidence>
<dbReference type="PANTHER" id="PTHR11741:SF0">
    <property type="entry name" value="ELONGATION FACTOR TS, MITOCHONDRIAL"/>
    <property type="match status" value="1"/>
</dbReference>
<feature type="region of interest" description="Involved in Mg(2+) ion dislocation from EF-Tu" evidence="6">
    <location>
        <begin position="82"/>
        <end position="85"/>
    </location>
</feature>
<keyword evidence="6" id="KW-0963">Cytoplasm</keyword>
<dbReference type="Gene3D" id="1.10.286.20">
    <property type="match status" value="1"/>
</dbReference>
<dbReference type="OrthoDB" id="9808348at2"/>
<sequence length="291" mass="31646">MAQISAALVKQLREMTDSPMMECKKALVEADGDIEKAVDVLRKMGVAKAVKRAGRDTNEGTIAAYVSEDGKTGALLELTCETDFVGTNPKFTSFANKLAQCVAQHDPSDVEALKACPLDNSTVADELTEMIHVIGENMKVARFQRVVAEDGCLSSYIHLGGKLADICQFSFDKPQTAESEEFKTFAHDVAMQVAASAPVSARREDVPADVIAHEKSIYMAQAAASGKPEFIQEKMAEGKLEKYFKESVLSEQEFIKDSSVTVIELAKKVGKSVGDDSIKIVSFVRYAFGEE</sequence>
<comment type="function">
    <text evidence="5 6">Associates with the EF-Tu.GDP complex and induces the exchange of GDP to GTP. It remains bound to the aminoacyl-tRNA.EF-Tu.GTP complex up to the GTP hydrolysis stage on the ribosome.</text>
</comment>
<feature type="domain" description="Translation elongation factor EFTs/EF1B dimerisation" evidence="7">
    <location>
        <begin position="73"/>
        <end position="290"/>
    </location>
</feature>
<comment type="similarity">
    <text evidence="1 6">Belongs to the EF-Ts family.</text>
</comment>
<dbReference type="Gene3D" id="3.30.479.20">
    <property type="entry name" value="Elongation factor Ts, dimerisation domain"/>
    <property type="match status" value="2"/>
</dbReference>
<evidence type="ECO:0000313" key="8">
    <source>
        <dbReference type="EMBL" id="EGF23809.1"/>
    </source>
</evidence>
<evidence type="ECO:0000259" key="7">
    <source>
        <dbReference type="Pfam" id="PF00889"/>
    </source>
</evidence>
<dbReference type="InterPro" id="IPR014039">
    <property type="entry name" value="Transl_elong_EFTs/EF1B_dimer"/>
</dbReference>
<dbReference type="Gene3D" id="1.10.8.10">
    <property type="entry name" value="DNA helicase RuvA subunit, C-terminal domain"/>
    <property type="match status" value="1"/>
</dbReference>
<dbReference type="SUPFAM" id="SSF46934">
    <property type="entry name" value="UBA-like"/>
    <property type="match status" value="1"/>
</dbReference>
<dbReference type="NCBIfam" id="TIGR00116">
    <property type="entry name" value="tsf"/>
    <property type="match status" value="1"/>
</dbReference>
<dbReference type="FunFam" id="1.10.286.20:FF:000001">
    <property type="entry name" value="Elongation factor Ts"/>
    <property type="match status" value="1"/>
</dbReference>
<keyword evidence="4 6" id="KW-0648">Protein biosynthesis</keyword>
<dbReference type="EMBL" id="ACGK02000001">
    <property type="protein sequence ID" value="EGF23809.1"/>
    <property type="molecule type" value="Genomic_DNA"/>
</dbReference>
<dbReference type="PANTHER" id="PTHR11741">
    <property type="entry name" value="ELONGATION FACTOR TS"/>
    <property type="match status" value="1"/>
</dbReference>
<comment type="caution">
    <text evidence="8">The sequence shown here is derived from an EMBL/GenBank/DDBJ whole genome shotgun (WGS) entry which is preliminary data.</text>
</comment>
<name>F1T543_9ACTN</name>
<accession>F1T543</accession>
<keyword evidence="9" id="KW-1185">Reference proteome</keyword>
<dbReference type="AlphaFoldDB" id="F1T543"/>